<dbReference type="Proteomes" id="UP000730482">
    <property type="component" value="Unassembled WGS sequence"/>
</dbReference>
<dbReference type="PRINTS" id="PR01438">
    <property type="entry name" value="UNVRSLSTRESS"/>
</dbReference>
<dbReference type="PANTHER" id="PTHR46268:SF6">
    <property type="entry name" value="UNIVERSAL STRESS PROTEIN UP12"/>
    <property type="match status" value="1"/>
</dbReference>
<dbReference type="SUPFAM" id="SSF52402">
    <property type="entry name" value="Adenine nucleotide alpha hydrolases-like"/>
    <property type="match status" value="2"/>
</dbReference>
<feature type="domain" description="UspA" evidence="2">
    <location>
        <begin position="3"/>
        <end position="140"/>
    </location>
</feature>
<proteinExistence type="inferred from homology"/>
<reference evidence="3 4" key="1">
    <citation type="submission" date="2020-02" db="EMBL/GenBank/DDBJ databases">
        <title>Acidophilic actinobacteria isolated from forest soil.</title>
        <authorList>
            <person name="Golinska P."/>
        </authorList>
    </citation>
    <scope>NUCLEOTIDE SEQUENCE [LARGE SCALE GENOMIC DNA]</scope>
    <source>
        <strain evidence="3 4">NL8</strain>
    </source>
</reference>
<dbReference type="Gene3D" id="3.40.50.620">
    <property type="entry name" value="HUPs"/>
    <property type="match status" value="2"/>
</dbReference>
<dbReference type="EMBL" id="JAAFYZ010000023">
    <property type="protein sequence ID" value="MBS2547139.1"/>
    <property type="molecule type" value="Genomic_DNA"/>
</dbReference>
<accession>A0ABS5KM91</accession>
<organism evidence="3 4">
    <name type="scientific">Catenulispora pinistramenti</name>
    <dbReference type="NCBI Taxonomy" id="2705254"/>
    <lineage>
        <taxon>Bacteria</taxon>
        <taxon>Bacillati</taxon>
        <taxon>Actinomycetota</taxon>
        <taxon>Actinomycetes</taxon>
        <taxon>Catenulisporales</taxon>
        <taxon>Catenulisporaceae</taxon>
        <taxon>Catenulispora</taxon>
    </lineage>
</organism>
<dbReference type="InterPro" id="IPR014729">
    <property type="entry name" value="Rossmann-like_a/b/a_fold"/>
</dbReference>
<feature type="domain" description="UspA" evidence="2">
    <location>
        <begin position="148"/>
        <end position="286"/>
    </location>
</feature>
<evidence type="ECO:0000313" key="3">
    <source>
        <dbReference type="EMBL" id="MBS2547139.1"/>
    </source>
</evidence>
<evidence type="ECO:0000256" key="1">
    <source>
        <dbReference type="ARBA" id="ARBA00008791"/>
    </source>
</evidence>
<name>A0ABS5KM91_9ACTN</name>
<comment type="similarity">
    <text evidence="1">Belongs to the universal stress protein A family.</text>
</comment>
<dbReference type="PANTHER" id="PTHR46268">
    <property type="entry name" value="STRESS RESPONSE PROTEIN NHAX"/>
    <property type="match status" value="1"/>
</dbReference>
<comment type="caution">
    <text evidence="3">The sequence shown here is derived from an EMBL/GenBank/DDBJ whole genome shotgun (WGS) entry which is preliminary data.</text>
</comment>
<protein>
    <submittedName>
        <fullName evidence="3">Universal stress protein</fullName>
    </submittedName>
</protein>
<evidence type="ECO:0000313" key="4">
    <source>
        <dbReference type="Proteomes" id="UP000730482"/>
    </source>
</evidence>
<gene>
    <name evidence="3" type="ORF">KGQ19_09670</name>
</gene>
<dbReference type="RefSeq" id="WP_212008740.1">
    <property type="nucleotide sequence ID" value="NZ_JAAFYZ010000023.1"/>
</dbReference>
<keyword evidence="4" id="KW-1185">Reference proteome</keyword>
<dbReference type="InterPro" id="IPR006016">
    <property type="entry name" value="UspA"/>
</dbReference>
<sequence length="288" mass="30525">MKRSIVVGYDQSPSGDRALAQAGREAAWRDASVTVVNAFHWIAVGRPGAYVPMGVETSLKDAADSIAATGVETLRRHYPGMTVDSAVIAGPTADAIAEAAREADLLVLGNRGRGGFTGLLLGSVSIRTLTLASGPTMIVRGTPREPTDTVVLALDVEDPGEELMDFAFTEAALRGARLEVVNVWDLDWTEAAGSDVLARAKEHAVADIRSALERRLNPWHAKHPDVHLVIEVMDGMPSAVLTELTASADLIIAGAHRRGDGHPGMRPGPITHTLLHHADCPVTVVPRA</sequence>
<dbReference type="Pfam" id="PF00582">
    <property type="entry name" value="Usp"/>
    <property type="match status" value="2"/>
</dbReference>
<dbReference type="InterPro" id="IPR006015">
    <property type="entry name" value="Universal_stress_UspA"/>
</dbReference>
<evidence type="ECO:0000259" key="2">
    <source>
        <dbReference type="Pfam" id="PF00582"/>
    </source>
</evidence>